<gene>
    <name evidence="2" type="ORF">NE848_15765</name>
</gene>
<evidence type="ECO:0000313" key="2">
    <source>
        <dbReference type="EMBL" id="MCM8570853.1"/>
    </source>
</evidence>
<dbReference type="CDD" id="cd00090">
    <property type="entry name" value="HTH_ARSR"/>
    <property type="match status" value="1"/>
</dbReference>
<dbReference type="InterPro" id="IPR036388">
    <property type="entry name" value="WH-like_DNA-bd_sf"/>
</dbReference>
<evidence type="ECO:0000313" key="3">
    <source>
        <dbReference type="Proteomes" id="UP001155077"/>
    </source>
</evidence>
<dbReference type="InterPro" id="IPR043129">
    <property type="entry name" value="ATPase_NBD"/>
</dbReference>
<dbReference type="Gene3D" id="3.30.420.40">
    <property type="match status" value="2"/>
</dbReference>
<keyword evidence="3" id="KW-1185">Reference proteome</keyword>
<sequence length="405" mass="45597">MGKSSYNFFTNEGSLRTLSTQERKINLQRLLLFKHLFSQGQANCGELSDALNISYPNALNLLQRLTKEGFIKSNEQKRNKIFSINENNELLTLTIQVGIKKSYATLNDQFYDKKEEKSIDNIVSPIKDLGQGLQAIYGSIIKTLKLAQKDIIGVSFILPPFSEFRGNFPTPEALQDLESELQSYSKKFISIINYSNAIQRATYEKYKLKLNNSLIITINNEVGLAIVSNGRMNNREHFPGSEFGHFPIKNNGTLCSCGKKDCLETQISYFAIIKQINHELSKGVKSLIEPDNHCIQNIIDKALAGDQLAIDTIYKAGNILGKAISILVQLIDPSEVLIVSELSRSSNVFSNGIFSGLNLYCPLKKTNQLKIIFEKNNSDKLVLGSFYTIWDKIFRKKQSELQISA</sequence>
<comment type="caution">
    <text evidence="2">The sequence shown here is derived from an EMBL/GenBank/DDBJ whole genome shotgun (WGS) entry which is preliminary data.</text>
</comment>
<dbReference type="InterPro" id="IPR000600">
    <property type="entry name" value="ROK"/>
</dbReference>
<dbReference type="RefSeq" id="WP_252115471.1">
    <property type="nucleotide sequence ID" value="NZ_JAMSCK010000006.1"/>
</dbReference>
<dbReference type="PANTHER" id="PTHR18964">
    <property type="entry name" value="ROK (REPRESSOR, ORF, KINASE) FAMILY"/>
    <property type="match status" value="1"/>
</dbReference>
<dbReference type="SUPFAM" id="SSF46785">
    <property type="entry name" value="Winged helix' DNA-binding domain"/>
    <property type="match status" value="1"/>
</dbReference>
<dbReference type="InterPro" id="IPR011991">
    <property type="entry name" value="ArsR-like_HTH"/>
</dbReference>
<reference evidence="2" key="1">
    <citation type="submission" date="2022-06" db="EMBL/GenBank/DDBJ databases">
        <title>Gramella sediminis sp. nov., isolated from deep-sea sediment of the Indian Ocean.</title>
        <authorList>
            <person name="Yang L."/>
        </authorList>
    </citation>
    <scope>NUCLEOTIDE SEQUENCE</scope>
    <source>
        <strain evidence="2">HMD3159</strain>
    </source>
</reference>
<dbReference type="Pfam" id="PF00480">
    <property type="entry name" value="ROK"/>
    <property type="match status" value="1"/>
</dbReference>
<dbReference type="Gene3D" id="1.10.10.10">
    <property type="entry name" value="Winged helix-like DNA-binding domain superfamily/Winged helix DNA-binding domain"/>
    <property type="match status" value="1"/>
</dbReference>
<dbReference type="PANTHER" id="PTHR18964:SF149">
    <property type="entry name" value="BIFUNCTIONAL UDP-N-ACETYLGLUCOSAMINE 2-EPIMERASE_N-ACETYLMANNOSAMINE KINASE"/>
    <property type="match status" value="1"/>
</dbReference>
<organism evidence="2 3">
    <name type="scientific">Gramella jeungdoensis</name>
    <dbReference type="NCBI Taxonomy" id="708091"/>
    <lineage>
        <taxon>Bacteria</taxon>
        <taxon>Pseudomonadati</taxon>
        <taxon>Bacteroidota</taxon>
        <taxon>Flavobacteriia</taxon>
        <taxon>Flavobacteriales</taxon>
        <taxon>Flavobacteriaceae</taxon>
        <taxon>Christiangramia</taxon>
    </lineage>
</organism>
<dbReference type="InterPro" id="IPR036390">
    <property type="entry name" value="WH_DNA-bd_sf"/>
</dbReference>
<dbReference type="SUPFAM" id="SSF53067">
    <property type="entry name" value="Actin-like ATPase domain"/>
    <property type="match status" value="1"/>
</dbReference>
<evidence type="ECO:0000256" key="1">
    <source>
        <dbReference type="ARBA" id="ARBA00006479"/>
    </source>
</evidence>
<accession>A0ABT0Z614</accession>
<dbReference type="EMBL" id="JAMSCK010000006">
    <property type="protein sequence ID" value="MCM8570853.1"/>
    <property type="molecule type" value="Genomic_DNA"/>
</dbReference>
<name>A0ABT0Z614_9FLAO</name>
<protein>
    <submittedName>
        <fullName evidence="2">ROK family transcriptional regulator</fullName>
    </submittedName>
</protein>
<comment type="similarity">
    <text evidence="1">Belongs to the ROK (NagC/XylR) family.</text>
</comment>
<dbReference type="Proteomes" id="UP001155077">
    <property type="component" value="Unassembled WGS sequence"/>
</dbReference>
<proteinExistence type="inferred from homology"/>